<dbReference type="Proteomes" id="UP000001593">
    <property type="component" value="Unassembled WGS sequence"/>
</dbReference>
<evidence type="ECO:0000313" key="4">
    <source>
        <dbReference type="Proteomes" id="UP000001593"/>
    </source>
</evidence>
<dbReference type="InterPro" id="IPR039551">
    <property type="entry name" value="Cho/carn_acyl_trans"/>
</dbReference>
<dbReference type="GO" id="GO:0016746">
    <property type="term" value="F:acyltransferase activity"/>
    <property type="evidence" value="ECO:0007669"/>
    <property type="project" value="InterPro"/>
</dbReference>
<dbReference type="Pfam" id="PF00755">
    <property type="entry name" value="Carn_acyltransf"/>
    <property type="match status" value="1"/>
</dbReference>
<dbReference type="PhylomeDB" id="A7T9F7"/>
<proteinExistence type="inferred from homology"/>
<name>A7T9F7_NEMVE</name>
<organism evidence="3 4">
    <name type="scientific">Nematostella vectensis</name>
    <name type="common">Starlet sea anemone</name>
    <dbReference type="NCBI Taxonomy" id="45351"/>
    <lineage>
        <taxon>Eukaryota</taxon>
        <taxon>Metazoa</taxon>
        <taxon>Cnidaria</taxon>
        <taxon>Anthozoa</taxon>
        <taxon>Hexacorallia</taxon>
        <taxon>Actiniaria</taxon>
        <taxon>Edwardsiidae</taxon>
        <taxon>Nematostella</taxon>
    </lineage>
</organism>
<feature type="domain" description="Choline/carnitine acyltransferase" evidence="2">
    <location>
        <begin position="4"/>
        <end position="198"/>
    </location>
</feature>
<dbReference type="InterPro" id="IPR000542">
    <property type="entry name" value="Carn_acyl_trans"/>
</dbReference>
<gene>
    <name evidence="3" type="ORF">NEMVEDRAFT_v1g151278</name>
</gene>
<dbReference type="HOGENOM" id="CLU_1363423_0_0_1"/>
<dbReference type="AlphaFoldDB" id="A7T9F7"/>
<accession>A7T9F7</accession>
<dbReference type="SUPFAM" id="SSF52777">
    <property type="entry name" value="CoA-dependent acyltransferases"/>
    <property type="match status" value="1"/>
</dbReference>
<dbReference type="OMA" id="HICISKL"/>
<dbReference type="STRING" id="45351.A7T9F7"/>
<dbReference type="PANTHER" id="PTHR22589">
    <property type="entry name" value="CARNITINE O-ACYLTRANSFERASE"/>
    <property type="match status" value="1"/>
</dbReference>
<evidence type="ECO:0000313" key="3">
    <source>
        <dbReference type="EMBL" id="EDO27368.1"/>
    </source>
</evidence>
<evidence type="ECO:0000259" key="2">
    <source>
        <dbReference type="Pfam" id="PF00755"/>
    </source>
</evidence>
<dbReference type="PANTHER" id="PTHR22589:SF103">
    <property type="entry name" value="CARNITINE O-ACETYL-TRANSFERASE, ISOFORM A-RELATED"/>
    <property type="match status" value="1"/>
</dbReference>
<evidence type="ECO:0000256" key="1">
    <source>
        <dbReference type="ARBA" id="ARBA00005232"/>
    </source>
</evidence>
<keyword evidence="4" id="KW-1185">Reference proteome</keyword>
<sequence>SNLPAPKKIKWNLKASSLEAIEKAKQRLQRCVPNLVVIKLFEFQGYGKDFIKSQKLSPDAWFQISLQLAFYRLHGHVAAPYETATVRKFKLGRSDSIRSASIPTLEFVKAMSKNPLSLSHLSSRSLLLHNCLQTNIVFALFQAMNGQGIDRHLFALKCASQEAGMDLPAVFADPTHKYFFDCKLSTSQVRLKLISVFGVFC</sequence>
<feature type="non-terminal residue" evidence="3">
    <location>
        <position position="1"/>
    </location>
</feature>
<comment type="similarity">
    <text evidence="1">Belongs to the carnitine/choline acetyltransferase family.</text>
</comment>
<dbReference type="eggNOG" id="KOG3717">
    <property type="taxonomic scope" value="Eukaryota"/>
</dbReference>
<protein>
    <recommendedName>
        <fullName evidence="2">Choline/carnitine acyltransferase domain-containing protein</fullName>
    </recommendedName>
</protein>
<reference evidence="3 4" key="1">
    <citation type="journal article" date="2007" name="Science">
        <title>Sea anemone genome reveals ancestral eumetazoan gene repertoire and genomic organization.</title>
        <authorList>
            <person name="Putnam N.H."/>
            <person name="Srivastava M."/>
            <person name="Hellsten U."/>
            <person name="Dirks B."/>
            <person name="Chapman J."/>
            <person name="Salamov A."/>
            <person name="Terry A."/>
            <person name="Shapiro H."/>
            <person name="Lindquist E."/>
            <person name="Kapitonov V.V."/>
            <person name="Jurka J."/>
            <person name="Genikhovich G."/>
            <person name="Grigoriev I.V."/>
            <person name="Lucas S.M."/>
            <person name="Steele R.E."/>
            <person name="Finnerty J.R."/>
            <person name="Technau U."/>
            <person name="Martindale M.Q."/>
            <person name="Rokhsar D.S."/>
        </authorList>
    </citation>
    <scope>NUCLEOTIDE SEQUENCE [LARGE SCALE GENOMIC DNA]</scope>
    <source>
        <strain evidence="4">CH2 X CH6</strain>
    </source>
</reference>
<dbReference type="Gene3D" id="3.30.559.10">
    <property type="entry name" value="Chloramphenicol acetyltransferase-like domain"/>
    <property type="match status" value="1"/>
</dbReference>
<dbReference type="InParanoid" id="A7T9F7"/>
<dbReference type="EMBL" id="DS473354">
    <property type="protein sequence ID" value="EDO27368.1"/>
    <property type="molecule type" value="Genomic_DNA"/>
</dbReference>
<dbReference type="InterPro" id="IPR023213">
    <property type="entry name" value="CAT-like_dom_sf"/>
</dbReference>